<dbReference type="SMART" id="SM00448">
    <property type="entry name" value="REC"/>
    <property type="match status" value="1"/>
</dbReference>
<sequence>MNYSNLIGKSVLVVEDDPKIRNLVKIYLTKEGYEVIEAEDGAEAKERILQYDPCILILDLMLPKFSGEEVCRWVREDLNSVMPIIMLTAKASEKHKIQGFKLGADDYVVKPFSPAELMVRIEAVLRRTASRCGKLTFHGFMIKPAKGVATINGKKLELTHFEFKLLHTFMQHPNQVLSRDQILNLIYENNEKAVSDRTIDVHIKHLREKIREMTPNEYIHTVRGMGYKFEVLS</sequence>
<dbReference type="Gene3D" id="6.10.250.690">
    <property type="match status" value="1"/>
</dbReference>
<comment type="caution">
    <text evidence="10">The sequence shown here is derived from an EMBL/GenBank/DDBJ whole genome shotgun (WGS) entry which is preliminary data.</text>
</comment>
<keyword evidence="3" id="KW-0805">Transcription regulation</keyword>
<proteinExistence type="predicted"/>
<evidence type="ECO:0000256" key="7">
    <source>
        <dbReference type="PROSITE-ProRule" id="PRU01091"/>
    </source>
</evidence>
<evidence type="ECO:0000259" key="8">
    <source>
        <dbReference type="PROSITE" id="PS50110"/>
    </source>
</evidence>
<keyword evidence="5" id="KW-0804">Transcription</keyword>
<name>A0ABN0W9D0_9BACI</name>
<dbReference type="SUPFAM" id="SSF52172">
    <property type="entry name" value="CheY-like"/>
    <property type="match status" value="1"/>
</dbReference>
<keyword evidence="4 7" id="KW-0238">DNA-binding</keyword>
<evidence type="ECO:0000256" key="2">
    <source>
        <dbReference type="ARBA" id="ARBA00023012"/>
    </source>
</evidence>
<dbReference type="InterPro" id="IPR036388">
    <property type="entry name" value="WH-like_DNA-bd_sf"/>
</dbReference>
<dbReference type="Proteomes" id="UP001500782">
    <property type="component" value="Unassembled WGS sequence"/>
</dbReference>
<dbReference type="Pfam" id="PF00486">
    <property type="entry name" value="Trans_reg_C"/>
    <property type="match status" value="1"/>
</dbReference>
<dbReference type="InterPro" id="IPR011006">
    <property type="entry name" value="CheY-like_superfamily"/>
</dbReference>
<dbReference type="Gene3D" id="3.40.50.2300">
    <property type="match status" value="1"/>
</dbReference>
<keyword evidence="11" id="KW-1185">Reference proteome</keyword>
<evidence type="ECO:0000256" key="4">
    <source>
        <dbReference type="ARBA" id="ARBA00023125"/>
    </source>
</evidence>
<dbReference type="RefSeq" id="WP_343798733.1">
    <property type="nucleotide sequence ID" value="NZ_BAAADJ010000021.1"/>
</dbReference>
<feature type="domain" description="OmpR/PhoB-type" evidence="9">
    <location>
        <begin position="132"/>
        <end position="231"/>
    </location>
</feature>
<evidence type="ECO:0000256" key="1">
    <source>
        <dbReference type="ARBA" id="ARBA00022553"/>
    </source>
</evidence>
<keyword evidence="2" id="KW-0902">Two-component regulatory system</keyword>
<evidence type="ECO:0000256" key="5">
    <source>
        <dbReference type="ARBA" id="ARBA00023163"/>
    </source>
</evidence>
<dbReference type="CDD" id="cd17574">
    <property type="entry name" value="REC_OmpR"/>
    <property type="match status" value="1"/>
</dbReference>
<reference evidence="10 11" key="1">
    <citation type="journal article" date="2019" name="Int. J. Syst. Evol. Microbiol.">
        <title>The Global Catalogue of Microorganisms (GCM) 10K type strain sequencing project: providing services to taxonomists for standard genome sequencing and annotation.</title>
        <authorList>
            <consortium name="The Broad Institute Genomics Platform"/>
            <consortium name="The Broad Institute Genome Sequencing Center for Infectious Disease"/>
            <person name="Wu L."/>
            <person name="Ma J."/>
        </authorList>
    </citation>
    <scope>NUCLEOTIDE SEQUENCE [LARGE SCALE GENOMIC DNA]</scope>
    <source>
        <strain evidence="10 11">JCM 9731</strain>
    </source>
</reference>
<keyword evidence="1 6" id="KW-0597">Phosphoprotein</keyword>
<dbReference type="Pfam" id="PF00072">
    <property type="entry name" value="Response_reg"/>
    <property type="match status" value="1"/>
</dbReference>
<evidence type="ECO:0000259" key="9">
    <source>
        <dbReference type="PROSITE" id="PS51755"/>
    </source>
</evidence>
<feature type="modified residue" description="4-aspartylphosphate" evidence="6">
    <location>
        <position position="59"/>
    </location>
</feature>
<dbReference type="CDD" id="cd00383">
    <property type="entry name" value="trans_reg_C"/>
    <property type="match status" value="1"/>
</dbReference>
<evidence type="ECO:0000313" key="10">
    <source>
        <dbReference type="EMBL" id="GAA0329804.1"/>
    </source>
</evidence>
<dbReference type="PROSITE" id="PS50110">
    <property type="entry name" value="RESPONSE_REGULATORY"/>
    <property type="match status" value="1"/>
</dbReference>
<dbReference type="PANTHER" id="PTHR48111">
    <property type="entry name" value="REGULATOR OF RPOS"/>
    <property type="match status" value="1"/>
</dbReference>
<dbReference type="Gene3D" id="1.10.10.10">
    <property type="entry name" value="Winged helix-like DNA-binding domain superfamily/Winged helix DNA-binding domain"/>
    <property type="match status" value="1"/>
</dbReference>
<dbReference type="PANTHER" id="PTHR48111:SF1">
    <property type="entry name" value="TWO-COMPONENT RESPONSE REGULATOR ORR33"/>
    <property type="match status" value="1"/>
</dbReference>
<evidence type="ECO:0000313" key="11">
    <source>
        <dbReference type="Proteomes" id="UP001500782"/>
    </source>
</evidence>
<accession>A0ABN0W9D0</accession>
<dbReference type="InterPro" id="IPR039420">
    <property type="entry name" value="WalR-like"/>
</dbReference>
<gene>
    <name evidence="10" type="ORF">GCM10008967_20360</name>
</gene>
<dbReference type="SMART" id="SM00862">
    <property type="entry name" value="Trans_reg_C"/>
    <property type="match status" value="1"/>
</dbReference>
<feature type="DNA-binding region" description="OmpR/PhoB-type" evidence="7">
    <location>
        <begin position="132"/>
        <end position="231"/>
    </location>
</feature>
<evidence type="ECO:0000256" key="6">
    <source>
        <dbReference type="PROSITE-ProRule" id="PRU00169"/>
    </source>
</evidence>
<dbReference type="EMBL" id="BAAADJ010000021">
    <property type="protein sequence ID" value="GAA0329804.1"/>
    <property type="molecule type" value="Genomic_DNA"/>
</dbReference>
<organism evidence="10 11">
    <name type="scientific">Bacillus carboniphilus</name>
    <dbReference type="NCBI Taxonomy" id="86663"/>
    <lineage>
        <taxon>Bacteria</taxon>
        <taxon>Bacillati</taxon>
        <taxon>Bacillota</taxon>
        <taxon>Bacilli</taxon>
        <taxon>Bacillales</taxon>
        <taxon>Bacillaceae</taxon>
        <taxon>Bacillus</taxon>
    </lineage>
</organism>
<dbReference type="InterPro" id="IPR001867">
    <property type="entry name" value="OmpR/PhoB-type_DNA-bd"/>
</dbReference>
<evidence type="ECO:0000256" key="3">
    <source>
        <dbReference type="ARBA" id="ARBA00023015"/>
    </source>
</evidence>
<dbReference type="PROSITE" id="PS51755">
    <property type="entry name" value="OMPR_PHOB"/>
    <property type="match status" value="1"/>
</dbReference>
<dbReference type="InterPro" id="IPR001789">
    <property type="entry name" value="Sig_transdc_resp-reg_receiver"/>
</dbReference>
<feature type="domain" description="Response regulatory" evidence="8">
    <location>
        <begin position="10"/>
        <end position="125"/>
    </location>
</feature>
<protein>
    <submittedName>
        <fullName evidence="10">Response regulator</fullName>
    </submittedName>
</protein>